<protein>
    <submittedName>
        <fullName evidence="2">Uncharacterized protein</fullName>
    </submittedName>
</protein>
<proteinExistence type="predicted"/>
<keyword evidence="3" id="KW-1185">Reference proteome</keyword>
<organism evidence="2 3">
    <name type="scientific">Trichonephila clavata</name>
    <name type="common">Joro spider</name>
    <name type="synonym">Nephila clavata</name>
    <dbReference type="NCBI Taxonomy" id="2740835"/>
    <lineage>
        <taxon>Eukaryota</taxon>
        <taxon>Metazoa</taxon>
        <taxon>Ecdysozoa</taxon>
        <taxon>Arthropoda</taxon>
        <taxon>Chelicerata</taxon>
        <taxon>Arachnida</taxon>
        <taxon>Araneae</taxon>
        <taxon>Araneomorphae</taxon>
        <taxon>Entelegynae</taxon>
        <taxon>Araneoidea</taxon>
        <taxon>Nephilidae</taxon>
        <taxon>Trichonephila</taxon>
    </lineage>
</organism>
<dbReference type="AlphaFoldDB" id="A0A8X6LA31"/>
<comment type="caution">
    <text evidence="2">The sequence shown here is derived from an EMBL/GenBank/DDBJ whole genome shotgun (WGS) entry which is preliminary data.</text>
</comment>
<reference evidence="2" key="1">
    <citation type="submission" date="2020-07" db="EMBL/GenBank/DDBJ databases">
        <title>Multicomponent nature underlies the extraordinary mechanical properties of spider dragline silk.</title>
        <authorList>
            <person name="Kono N."/>
            <person name="Nakamura H."/>
            <person name="Mori M."/>
            <person name="Yoshida Y."/>
            <person name="Ohtoshi R."/>
            <person name="Malay A.D."/>
            <person name="Moran D.A.P."/>
            <person name="Tomita M."/>
            <person name="Numata K."/>
            <person name="Arakawa K."/>
        </authorList>
    </citation>
    <scope>NUCLEOTIDE SEQUENCE</scope>
</reference>
<sequence>MSTRLIKIFLCCCEPFINAFHTNSRIQTDRNQKEPSLASKRNGENKGQKPHKFGIPRMKKRANQLTAWPLGGRTSRRLQHSPPFGSCKKNYFHKYYSKNITPYLNHIY</sequence>
<evidence type="ECO:0000313" key="2">
    <source>
        <dbReference type="EMBL" id="GFR03236.1"/>
    </source>
</evidence>
<dbReference type="EMBL" id="BMAO01035356">
    <property type="protein sequence ID" value="GFR03236.1"/>
    <property type="molecule type" value="Genomic_DNA"/>
</dbReference>
<feature type="region of interest" description="Disordered" evidence="1">
    <location>
        <begin position="27"/>
        <end position="57"/>
    </location>
</feature>
<evidence type="ECO:0000256" key="1">
    <source>
        <dbReference type="SAM" id="MobiDB-lite"/>
    </source>
</evidence>
<accession>A0A8X6LA31</accession>
<feature type="compositionally biased region" description="Basic residues" evidence="1">
    <location>
        <begin position="48"/>
        <end position="57"/>
    </location>
</feature>
<name>A0A8X6LA31_TRICU</name>
<evidence type="ECO:0000313" key="3">
    <source>
        <dbReference type="Proteomes" id="UP000887116"/>
    </source>
</evidence>
<gene>
    <name evidence="2" type="ORF">TNCT_173931</name>
</gene>
<dbReference type="Proteomes" id="UP000887116">
    <property type="component" value="Unassembled WGS sequence"/>
</dbReference>